<dbReference type="EMBL" id="QRQN01000032">
    <property type="protein sequence ID" value="RHN03650.1"/>
    <property type="molecule type" value="Genomic_DNA"/>
</dbReference>
<dbReference type="InterPro" id="IPR012674">
    <property type="entry name" value="Calycin"/>
</dbReference>
<gene>
    <name evidence="1" type="ORF">DWZ31_17940</name>
</gene>
<dbReference type="InterPro" id="IPR015231">
    <property type="entry name" value="DUF1934"/>
</dbReference>
<dbReference type="Pfam" id="PF09148">
    <property type="entry name" value="DUF1934"/>
    <property type="match status" value="1"/>
</dbReference>
<dbReference type="Gene3D" id="2.40.128.20">
    <property type="match status" value="1"/>
</dbReference>
<organism evidence="1 2">
    <name type="scientific">Roseburia intestinalis</name>
    <dbReference type="NCBI Taxonomy" id="166486"/>
    <lineage>
        <taxon>Bacteria</taxon>
        <taxon>Bacillati</taxon>
        <taxon>Bacillota</taxon>
        <taxon>Clostridia</taxon>
        <taxon>Lachnospirales</taxon>
        <taxon>Lachnospiraceae</taxon>
        <taxon>Roseburia</taxon>
    </lineage>
</organism>
<accession>A0A415TNP5</accession>
<reference evidence="1 2" key="1">
    <citation type="submission" date="2018-08" db="EMBL/GenBank/DDBJ databases">
        <title>A genome reference for cultivated species of the human gut microbiota.</title>
        <authorList>
            <person name="Zou Y."/>
            <person name="Xue W."/>
            <person name="Luo G."/>
        </authorList>
    </citation>
    <scope>NUCLEOTIDE SEQUENCE [LARGE SCALE GENOMIC DNA]</scope>
    <source>
        <strain evidence="1 2">AF31-21AC</strain>
    </source>
</reference>
<proteinExistence type="predicted"/>
<sequence>MILTKTTGSYCLKNGFHTISYYELDEYGNTTDNFISLSEKEMQIRKSGSFSGQFVFALDNRTETIYLTPFGKIIFEVETEFYNLNVQKECLNVQLRYRLYTSNQLFSENFITIEISENN</sequence>
<dbReference type="AlphaFoldDB" id="A0A415TNP5"/>
<evidence type="ECO:0000313" key="2">
    <source>
        <dbReference type="Proteomes" id="UP000283586"/>
    </source>
</evidence>
<protein>
    <submittedName>
        <fullName evidence="1">DUF1934 domain-containing protein</fullName>
    </submittedName>
</protein>
<name>A0A415TNP5_9FIRM</name>
<dbReference type="SUPFAM" id="SSF50814">
    <property type="entry name" value="Lipocalins"/>
    <property type="match status" value="1"/>
</dbReference>
<evidence type="ECO:0000313" key="1">
    <source>
        <dbReference type="EMBL" id="RHN03650.1"/>
    </source>
</evidence>
<dbReference type="Proteomes" id="UP000283586">
    <property type="component" value="Unassembled WGS sequence"/>
</dbReference>
<comment type="caution">
    <text evidence="1">The sequence shown here is derived from an EMBL/GenBank/DDBJ whole genome shotgun (WGS) entry which is preliminary data.</text>
</comment>